<feature type="region of interest" description="Disordered" evidence="1">
    <location>
        <begin position="252"/>
        <end position="272"/>
    </location>
</feature>
<reference evidence="3 4" key="1">
    <citation type="submission" date="2020-12" db="EMBL/GenBank/DDBJ databases">
        <title>Revised draft genomes of Rhodomicrobium vannielii ATCC 17100 and Rhodomicrobium udaipurense JA643.</title>
        <authorList>
            <person name="Conners E.M."/>
            <person name="Davenport E.J."/>
            <person name="Bose A."/>
        </authorList>
    </citation>
    <scope>NUCLEOTIDE SEQUENCE [LARGE SCALE GENOMIC DNA]</scope>
    <source>
        <strain evidence="3 4">JA643</strain>
    </source>
</reference>
<proteinExistence type="predicted"/>
<dbReference type="AlphaFoldDB" id="A0A8I1GI20"/>
<keyword evidence="4" id="KW-1185">Reference proteome</keyword>
<keyword evidence="2" id="KW-1133">Transmembrane helix</keyword>
<dbReference type="Proteomes" id="UP000623250">
    <property type="component" value="Unassembled WGS sequence"/>
</dbReference>
<keyword evidence="2" id="KW-0472">Membrane</keyword>
<evidence type="ECO:0000256" key="2">
    <source>
        <dbReference type="SAM" id="Phobius"/>
    </source>
</evidence>
<protein>
    <submittedName>
        <fullName evidence="3">Uncharacterized protein</fullName>
    </submittedName>
</protein>
<evidence type="ECO:0000256" key="1">
    <source>
        <dbReference type="SAM" id="MobiDB-lite"/>
    </source>
</evidence>
<evidence type="ECO:0000313" key="3">
    <source>
        <dbReference type="EMBL" id="MBJ7544701.1"/>
    </source>
</evidence>
<dbReference type="EMBL" id="JAEMUK010000080">
    <property type="protein sequence ID" value="MBJ7544701.1"/>
    <property type="molecule type" value="Genomic_DNA"/>
</dbReference>
<keyword evidence="2" id="KW-0812">Transmembrane</keyword>
<feature type="transmembrane region" description="Helical" evidence="2">
    <location>
        <begin position="104"/>
        <end position="123"/>
    </location>
</feature>
<sequence length="272" mass="30457">MPRFVTLDETEVIKSAYQLKNRVAERFPDRGLTREATRLAEYAHAIAQEAHLLAKRNVAADFVIGALTMVGFAVTVFILARIPWIEIQFAKQQEFFQAMQGVSAAIHVAVSVALVIFFVTTRATRMKRKKALRGLHSLRAFAHVVDSHQMNKDPAAMAANLPPTRSSPDRDLSPRELLRYLEYCSEMLSLISKFAALYAQSIRDPVIFDAVNDIEQLTASLSNKIWQKIMILHGSLAREPHSQQIRLPETAFAPQSPAMSQPQSGPPREVIP</sequence>
<feature type="transmembrane region" description="Helical" evidence="2">
    <location>
        <begin position="62"/>
        <end position="84"/>
    </location>
</feature>
<evidence type="ECO:0000313" key="4">
    <source>
        <dbReference type="Proteomes" id="UP000623250"/>
    </source>
</evidence>
<accession>A0A8I1GI20</accession>
<name>A0A8I1GI20_9HYPH</name>
<dbReference type="RefSeq" id="WP_052037287.1">
    <property type="nucleotide sequence ID" value="NZ_JAEMUK010000080.1"/>
</dbReference>
<comment type="caution">
    <text evidence="3">The sequence shown here is derived from an EMBL/GenBank/DDBJ whole genome shotgun (WGS) entry which is preliminary data.</text>
</comment>
<gene>
    <name evidence="3" type="ORF">JDN41_14195</name>
</gene>
<organism evidence="3 4">
    <name type="scientific">Rhodomicrobium udaipurense</name>
    <dbReference type="NCBI Taxonomy" id="1202716"/>
    <lineage>
        <taxon>Bacteria</taxon>
        <taxon>Pseudomonadati</taxon>
        <taxon>Pseudomonadota</taxon>
        <taxon>Alphaproteobacteria</taxon>
        <taxon>Hyphomicrobiales</taxon>
        <taxon>Hyphomicrobiaceae</taxon>
        <taxon>Rhodomicrobium</taxon>
    </lineage>
</organism>